<evidence type="ECO:0008006" key="3">
    <source>
        <dbReference type="Google" id="ProtNLM"/>
    </source>
</evidence>
<keyword evidence="2" id="KW-1185">Reference proteome</keyword>
<gene>
    <name evidence="1" type="ORF">M752DRAFT_309080</name>
</gene>
<proteinExistence type="predicted"/>
<protein>
    <recommendedName>
        <fullName evidence="3">Arrestin C-terminal-like domain-containing protein</fullName>
    </recommendedName>
</protein>
<accession>A0A370P6Y0</accession>
<evidence type="ECO:0000313" key="1">
    <source>
        <dbReference type="EMBL" id="RDK37621.1"/>
    </source>
</evidence>
<sequence>MALRLLRRSYRGALPLFLHPVFVPGEAYAFRFDSYLLKMINPHLHLDTPQSHIIFIRPGTEPHTLPLSGSLGISNKVRLDLTHSAPNITISLVRIVNFDDHGSSCTHIKGRRRNPFRHGESATKQLIVPAYEETVLDCVLWSASDKIASRWTTSTEVSLVYYFDIPVPNCLPPTMKTTLGTVCYDLKATINLPFGRTVSISKPLAVLYRLIPPVLPPDNYFRRFTASPLVIQTTIAQQRPSNETIKAMFSVELATRNMLTPGVRVGEIKHIAITAIKWRVDEIAVHRNAARGELQALANTNTASRRSLIEGVLDFRRPKAIFRRSDQDCLRDDRFRVEFDIKIPESAKPADEICESYCTSDDRQSGCSLADAPGIAVSHELKIELITRVDTFSSETNNLLGRESIAKLYGATYPLRIHKLADDVDLMETYYIDKPPAFDVVQQMLPPKYEI</sequence>
<dbReference type="Gene3D" id="2.60.40.640">
    <property type="match status" value="1"/>
</dbReference>
<evidence type="ECO:0000313" key="2">
    <source>
        <dbReference type="Proteomes" id="UP000254937"/>
    </source>
</evidence>
<dbReference type="Proteomes" id="UP000254937">
    <property type="component" value="Unassembled WGS sequence"/>
</dbReference>
<dbReference type="EMBL" id="KZ851870">
    <property type="protein sequence ID" value="RDK37621.1"/>
    <property type="molecule type" value="Genomic_DNA"/>
</dbReference>
<name>A0A370P6Y0_ASPPH</name>
<dbReference type="AlphaFoldDB" id="A0A370P6Y0"/>
<dbReference type="InterPro" id="IPR014752">
    <property type="entry name" value="Arrestin-like_C"/>
</dbReference>
<reference evidence="1 2" key="1">
    <citation type="submission" date="2018-07" db="EMBL/GenBank/DDBJ databases">
        <title>Section-level genome sequencing of Aspergillus section Nigri to investigate inter- and intra-species variation.</title>
        <authorList>
            <consortium name="DOE Joint Genome Institute"/>
            <person name="Vesth T.C."/>
            <person name="Nybo J.L."/>
            <person name="Theobald S."/>
            <person name="Frisvad J.C."/>
            <person name="Larsen T.O."/>
            <person name="Nielsen K.F."/>
            <person name="Hoof J.B."/>
            <person name="Brandl J."/>
            <person name="Salamov A."/>
            <person name="Riley R."/>
            <person name="Gladden J.M."/>
            <person name="Phatale P."/>
            <person name="Nielsen M.T."/>
            <person name="Lyhne E.K."/>
            <person name="Kogle M.E."/>
            <person name="Strasser K."/>
            <person name="McDonnell E."/>
            <person name="Barry K."/>
            <person name="Clum A."/>
            <person name="Chen C."/>
            <person name="Nolan M."/>
            <person name="Sandor L."/>
            <person name="Kuo A."/>
            <person name="Lipzen A."/>
            <person name="Hainaut M."/>
            <person name="Drula E."/>
            <person name="Tsang A."/>
            <person name="Magnuson J.K."/>
            <person name="Henrissat B."/>
            <person name="Wiebenga A."/>
            <person name="Simmons B.A."/>
            <person name="Makela M.R."/>
            <person name="De vries R.P."/>
            <person name="Grigoriev I.V."/>
            <person name="Mortensen U.H."/>
            <person name="Baker S.E."/>
            <person name="Andersen M.R."/>
        </authorList>
    </citation>
    <scope>NUCLEOTIDE SEQUENCE [LARGE SCALE GENOMIC DNA]</scope>
    <source>
        <strain evidence="1 2">ATCC 13157</strain>
    </source>
</reference>
<organism evidence="1 2">
    <name type="scientific">Aspergillus phoenicis ATCC 13157</name>
    <dbReference type="NCBI Taxonomy" id="1353007"/>
    <lineage>
        <taxon>Eukaryota</taxon>
        <taxon>Fungi</taxon>
        <taxon>Dikarya</taxon>
        <taxon>Ascomycota</taxon>
        <taxon>Pezizomycotina</taxon>
        <taxon>Eurotiomycetes</taxon>
        <taxon>Eurotiomycetidae</taxon>
        <taxon>Eurotiales</taxon>
        <taxon>Aspergillaceae</taxon>
        <taxon>Aspergillus</taxon>
    </lineage>
</organism>